<dbReference type="AlphaFoldDB" id="A0A1T3CKP3"/>
<dbReference type="InterPro" id="IPR053157">
    <property type="entry name" value="Sterol_Uptake_Regulator"/>
</dbReference>
<gene>
    <name evidence="4" type="ORF">A0O28_0083890</name>
</gene>
<proteinExistence type="predicted"/>
<organism evidence="4 5">
    <name type="scientific">Trichoderma guizhouense</name>
    <dbReference type="NCBI Taxonomy" id="1491466"/>
    <lineage>
        <taxon>Eukaryota</taxon>
        <taxon>Fungi</taxon>
        <taxon>Dikarya</taxon>
        <taxon>Ascomycota</taxon>
        <taxon>Pezizomycotina</taxon>
        <taxon>Sordariomycetes</taxon>
        <taxon>Hypocreomycetidae</taxon>
        <taxon>Hypocreales</taxon>
        <taxon>Hypocreaceae</taxon>
        <taxon>Trichoderma</taxon>
    </lineage>
</organism>
<reference evidence="4 5" key="1">
    <citation type="submission" date="2016-04" db="EMBL/GenBank/DDBJ databases">
        <title>Multiple horizontal gene transfer events from other fungi enriched the ability of the initially mycotrophic fungus Trichoderma (Ascomycota) to feed on dead plant biomass.</title>
        <authorList>
            <person name="Atanasova L."/>
            <person name="Chenthamara K."/>
            <person name="Zhang J."/>
            <person name="Grujic M."/>
            <person name="Henrissat B."/>
            <person name="Kuo A."/>
            <person name="Aertz A."/>
            <person name="Salamov A."/>
            <person name="Lipzen A."/>
            <person name="Labutti K."/>
            <person name="Barry K."/>
            <person name="Miao Y."/>
            <person name="Rahimi M.J."/>
            <person name="Shen Q."/>
            <person name="Grigoriev I.V."/>
            <person name="Kubicek C.P."/>
            <person name="Druzhinina I.S."/>
        </authorList>
    </citation>
    <scope>NUCLEOTIDE SEQUENCE [LARGE SCALE GENOMIC DNA]</scope>
    <source>
        <strain evidence="4 5">NJAU 4742</strain>
    </source>
</reference>
<sequence length="474" mass="53200">MAETPLEKAPELDSPPPQPKPYHAKRPHKKSRSGCQNCKARKVKCDESRPVCRSCKLRKADCVYLDPQKPRHSAAVTTSAVWDSNSKSFGSRALAHHTKSETTTSTNPTSISSASSVLFSAPILSLAERYSNQTASIPAELLWCPVGIDMADMKALWFYATQTCGSFSIVANDGHKNIMRSLLVRFGSESPFLLDSIFALASLHMQRLNQQFDPKRALSYRVKSLAGYRKAIEEANPGDFPALVANSLLLTALSSENFREPDGTHLYILDWLVVWKGIILVMDLVSKSTVVESGLNSLFFRPPTDVEKTAFIPRQLLQMVASITPSDFDYSFREAYVETLKYLGSLYVDLAQGPSSMRSLRIITIFTYLPSQFIDIARMSQPRALVILAYFATFFKLVQWEVWWLEGVGDRTIRDICGHLDLEWQAFLQVPYAALDAQDRKQLSKIILEDTELVSPQGYLLEYEAYVDQSLGLL</sequence>
<comment type="caution">
    <text evidence="4">The sequence shown here is derived from an EMBL/GenBank/DDBJ whole genome shotgun (WGS) entry which is preliminary data.</text>
</comment>
<keyword evidence="5" id="KW-1185">Reference proteome</keyword>
<keyword evidence="1" id="KW-0539">Nucleus</keyword>
<evidence type="ECO:0000256" key="2">
    <source>
        <dbReference type="SAM" id="MobiDB-lite"/>
    </source>
</evidence>
<dbReference type="PROSITE" id="PS00463">
    <property type="entry name" value="ZN2_CY6_FUNGAL_1"/>
    <property type="match status" value="1"/>
</dbReference>
<dbReference type="EMBL" id="LVVK01000015">
    <property type="protein sequence ID" value="OPB41669.1"/>
    <property type="molecule type" value="Genomic_DNA"/>
</dbReference>
<evidence type="ECO:0000313" key="4">
    <source>
        <dbReference type="EMBL" id="OPB41669.1"/>
    </source>
</evidence>
<dbReference type="SMART" id="SM00066">
    <property type="entry name" value="GAL4"/>
    <property type="match status" value="1"/>
</dbReference>
<dbReference type="Pfam" id="PF00172">
    <property type="entry name" value="Zn_clus"/>
    <property type="match status" value="1"/>
</dbReference>
<dbReference type="CDD" id="cd00067">
    <property type="entry name" value="GAL4"/>
    <property type="match status" value="1"/>
</dbReference>
<dbReference type="Proteomes" id="UP000191004">
    <property type="component" value="Unassembled WGS sequence"/>
</dbReference>
<feature type="compositionally biased region" description="Basic and acidic residues" evidence="2">
    <location>
        <begin position="1"/>
        <end position="11"/>
    </location>
</feature>
<evidence type="ECO:0000313" key="5">
    <source>
        <dbReference type="Proteomes" id="UP000191004"/>
    </source>
</evidence>
<dbReference type="InterPro" id="IPR021858">
    <property type="entry name" value="Fun_TF"/>
</dbReference>
<feature type="compositionally biased region" description="Basic residues" evidence="2">
    <location>
        <begin position="22"/>
        <end position="32"/>
    </location>
</feature>
<feature type="domain" description="Zn(2)-C6 fungal-type" evidence="3">
    <location>
        <begin position="34"/>
        <end position="64"/>
    </location>
</feature>
<dbReference type="Gene3D" id="4.10.240.10">
    <property type="entry name" value="Zn(2)-C6 fungal-type DNA-binding domain"/>
    <property type="match status" value="1"/>
</dbReference>
<dbReference type="InterPro" id="IPR036864">
    <property type="entry name" value="Zn2-C6_fun-type_DNA-bd_sf"/>
</dbReference>
<feature type="region of interest" description="Disordered" evidence="2">
    <location>
        <begin position="1"/>
        <end position="33"/>
    </location>
</feature>
<dbReference type="PANTHER" id="PTHR47784:SF5">
    <property type="entry name" value="STEROL UPTAKE CONTROL PROTEIN 2"/>
    <property type="match status" value="1"/>
</dbReference>
<name>A0A1T3CKP3_9HYPO</name>
<dbReference type="OrthoDB" id="5419315at2759"/>
<dbReference type="InterPro" id="IPR001138">
    <property type="entry name" value="Zn2Cys6_DnaBD"/>
</dbReference>
<evidence type="ECO:0000256" key="1">
    <source>
        <dbReference type="ARBA" id="ARBA00023242"/>
    </source>
</evidence>
<dbReference type="PANTHER" id="PTHR47784">
    <property type="entry name" value="STEROL UPTAKE CONTROL PROTEIN 2"/>
    <property type="match status" value="1"/>
</dbReference>
<evidence type="ECO:0000259" key="3">
    <source>
        <dbReference type="PROSITE" id="PS50048"/>
    </source>
</evidence>
<dbReference type="Pfam" id="PF11951">
    <property type="entry name" value="Fungal_trans_2"/>
    <property type="match status" value="1"/>
</dbReference>
<accession>A0A1T3CKP3</accession>
<dbReference type="PROSITE" id="PS50048">
    <property type="entry name" value="ZN2_CY6_FUNGAL_2"/>
    <property type="match status" value="1"/>
</dbReference>
<dbReference type="GO" id="GO:0008270">
    <property type="term" value="F:zinc ion binding"/>
    <property type="evidence" value="ECO:0007669"/>
    <property type="project" value="InterPro"/>
</dbReference>
<dbReference type="SUPFAM" id="SSF57701">
    <property type="entry name" value="Zn2/Cys6 DNA-binding domain"/>
    <property type="match status" value="1"/>
</dbReference>
<dbReference type="GO" id="GO:0001228">
    <property type="term" value="F:DNA-binding transcription activator activity, RNA polymerase II-specific"/>
    <property type="evidence" value="ECO:0007669"/>
    <property type="project" value="TreeGrafter"/>
</dbReference>
<protein>
    <submittedName>
        <fullName evidence="4">Zn2Cys6 transcriptional regulator</fullName>
    </submittedName>
</protein>